<evidence type="ECO:0000256" key="6">
    <source>
        <dbReference type="ARBA" id="ARBA00023235"/>
    </source>
</evidence>
<dbReference type="SUPFAM" id="SSF56712">
    <property type="entry name" value="Prokaryotic type I DNA topoisomerase"/>
    <property type="match status" value="1"/>
</dbReference>
<evidence type="ECO:0000256" key="7">
    <source>
        <dbReference type="ARBA" id="ARBA00030003"/>
    </source>
</evidence>
<protein>
    <recommendedName>
        <fullName evidence="3">DNA topoisomerase</fullName>
        <ecNumber evidence="3">5.6.2.1</ecNumber>
    </recommendedName>
    <alternativeName>
        <fullName evidence="10">Omega-protein</fullName>
    </alternativeName>
    <alternativeName>
        <fullName evidence="9">Relaxing enzyme</fullName>
    </alternativeName>
    <alternativeName>
        <fullName evidence="7">Swivelase</fullName>
    </alternativeName>
    <alternativeName>
        <fullName evidence="8">Untwisting enzyme</fullName>
    </alternativeName>
</protein>
<dbReference type="GO" id="GO:0003677">
    <property type="term" value="F:DNA binding"/>
    <property type="evidence" value="ECO:0007669"/>
    <property type="project" value="UniProtKB-KW"/>
</dbReference>
<dbReference type="InterPro" id="IPR000380">
    <property type="entry name" value="Topo_IA"/>
</dbReference>
<dbReference type="EMBL" id="CP018025">
    <property type="protein sequence ID" value="APD91899.1"/>
    <property type="molecule type" value="Genomic_DNA"/>
</dbReference>
<evidence type="ECO:0000256" key="1">
    <source>
        <dbReference type="ARBA" id="ARBA00000213"/>
    </source>
</evidence>
<keyword evidence="6" id="KW-0413">Isomerase</keyword>
<dbReference type="Pfam" id="PF01131">
    <property type="entry name" value="Topoisom_bac"/>
    <property type="match status" value="1"/>
</dbReference>
<dbReference type="SMART" id="SM00437">
    <property type="entry name" value="TOP1Ac"/>
    <property type="match status" value="1"/>
</dbReference>
<dbReference type="InterPro" id="IPR013826">
    <property type="entry name" value="Topo_IA_cen_sub3"/>
</dbReference>
<dbReference type="InterPro" id="IPR006171">
    <property type="entry name" value="TOPRIM_dom"/>
</dbReference>
<geneLocation type="plasmid" evidence="14">
    <name>pamcp48-600</name>
</geneLocation>
<comment type="similarity">
    <text evidence="2">Belongs to the type IA topoisomerase family.</text>
</comment>
<dbReference type="RefSeq" id="WP_071960509.1">
    <property type="nucleotide sequence ID" value="NZ_CP018025.1"/>
</dbReference>
<accession>A0AAC9JE73</accession>
<evidence type="ECO:0000313" key="14">
    <source>
        <dbReference type="Proteomes" id="UP000182101"/>
    </source>
</evidence>
<dbReference type="Proteomes" id="UP000182101">
    <property type="component" value="Plasmid pAMCP48-600"/>
</dbReference>
<dbReference type="InterPro" id="IPR003601">
    <property type="entry name" value="Topo_IA_2"/>
</dbReference>
<gene>
    <name evidence="13" type="ORF">BM524_18440</name>
</gene>
<dbReference type="GO" id="GO:0003917">
    <property type="term" value="F:DNA topoisomerase type I (single strand cut, ATP-independent) activity"/>
    <property type="evidence" value="ECO:0007669"/>
    <property type="project" value="UniProtKB-EC"/>
</dbReference>
<dbReference type="SMART" id="SM00493">
    <property type="entry name" value="TOPRIM"/>
    <property type="match status" value="1"/>
</dbReference>
<evidence type="ECO:0000256" key="8">
    <source>
        <dbReference type="ARBA" id="ARBA00031985"/>
    </source>
</evidence>
<dbReference type="AlphaFoldDB" id="A0AAC9JE73"/>
<dbReference type="InterPro" id="IPR013825">
    <property type="entry name" value="Topo_IA_cen_sub2"/>
</dbReference>
<evidence type="ECO:0000256" key="2">
    <source>
        <dbReference type="ARBA" id="ARBA00009446"/>
    </source>
</evidence>
<dbReference type="GO" id="GO:0006281">
    <property type="term" value="P:DNA repair"/>
    <property type="evidence" value="ECO:0007669"/>
    <property type="project" value="TreeGrafter"/>
</dbReference>
<evidence type="ECO:0000256" key="10">
    <source>
        <dbReference type="ARBA" id="ARBA00032877"/>
    </source>
</evidence>
<comment type="catalytic activity">
    <reaction evidence="1">
        <text>ATP-independent breakage of single-stranded DNA, followed by passage and rejoining.</text>
        <dbReference type="EC" id="5.6.2.1"/>
    </reaction>
</comment>
<keyword evidence="4" id="KW-0799">Topoisomerase</keyword>
<feature type="compositionally biased region" description="Basic and acidic residues" evidence="11">
    <location>
        <begin position="712"/>
        <end position="725"/>
    </location>
</feature>
<dbReference type="InterPro" id="IPR003602">
    <property type="entry name" value="Topo_IA_DNA-bd_dom"/>
</dbReference>
<evidence type="ECO:0000256" key="9">
    <source>
        <dbReference type="ARBA" id="ARBA00032235"/>
    </source>
</evidence>
<dbReference type="Gene3D" id="2.70.20.10">
    <property type="entry name" value="Topoisomerase I, domain 3"/>
    <property type="match status" value="1"/>
</dbReference>
<evidence type="ECO:0000256" key="4">
    <source>
        <dbReference type="ARBA" id="ARBA00023029"/>
    </source>
</evidence>
<name>A0AAC9JE73_9ALTE</name>
<sequence length="781" mass="88311">MAPFAEVIVCEKPKQAQIFQKALNLKKEYKVGKKSYAWYDKEGGTCVFYERGHILELLPPEHYEPRLKSGWRVDLLPVIVKGSRWPLRVNLKSGGAAQMFKTAKWALVDCGTPHSITIATDNDREGELLGWELLEHLKLADHSNINRVLYSQVTQKKVVEAYNKKQPGSVTFLRYLAGLARQYADWSVGMNVTMGFSAQNKEQIPPYTPLNSGRVIFGISYILYVRHIDMRDFTPQDYYTHKINFGAGKGSAYTGNLIYPEKYVDPKIGKLTNGNVANKIKQAVLNAGKGKVVRCDKEKKETSPPQGFHRTGFDRHMIRRFGMSLEQIANAMQKLYEAGYITYPRVDLKVLDETMHAEMPSYLKAIIKNLRGANQLSESEKNLYERAFKLLDVKRKSKIWKKGVDDGGSHHAIITTEETVPVNSLTSDEFKVYREIADRLLIQFMPNYEYASTIVETQVAGGLISKTSGTSPLKMGWKGLSKDMEEESDEDEVDGKSLPELTLGQVVDVLGVEMSVQTTKSPNYYTEDELLGVLENPKKFVKNKEIIKKLTKLQIGTDGTRQNHVASLDPKGFVKFVKDGKVKRIVPEKKLISVMEVSPDYLSTPETTAYWESAFDDIEKGKLTLETFIQRFRTLEKRFFDDLKQGKFDLKEPITENSRPCKESNENGEPCGGNLFFSKRKNKKTGKSFELWSCARCQASYFNNDGEPGNKLGERGTKGAGEKPEWTPPPNAPKIKCSECKEAYTYHKKLPGKKWSLWECIGCGAAFFDDGGKHGNKMKGK</sequence>
<dbReference type="Pfam" id="PF01751">
    <property type="entry name" value="Toprim"/>
    <property type="match status" value="1"/>
</dbReference>
<evidence type="ECO:0000259" key="12">
    <source>
        <dbReference type="PROSITE" id="PS52039"/>
    </source>
</evidence>
<dbReference type="PANTHER" id="PTHR11390">
    <property type="entry name" value="PROKARYOTIC DNA TOPOISOMERASE"/>
    <property type="match status" value="1"/>
</dbReference>
<dbReference type="InterPro" id="IPR013497">
    <property type="entry name" value="Topo_IA_cen"/>
</dbReference>
<dbReference type="GO" id="GO:0006310">
    <property type="term" value="P:DNA recombination"/>
    <property type="evidence" value="ECO:0007669"/>
    <property type="project" value="TreeGrafter"/>
</dbReference>
<keyword evidence="5" id="KW-0238">DNA-binding</keyword>
<dbReference type="PROSITE" id="PS52039">
    <property type="entry name" value="TOPO_IA_2"/>
    <property type="match status" value="1"/>
</dbReference>
<dbReference type="EC" id="5.6.2.1" evidence="3"/>
<dbReference type="PRINTS" id="PR00417">
    <property type="entry name" value="PRTPISMRASEI"/>
</dbReference>
<dbReference type="InterPro" id="IPR013824">
    <property type="entry name" value="Topo_IA_cen_sub1"/>
</dbReference>
<dbReference type="SMART" id="SM00436">
    <property type="entry name" value="TOP1Bc"/>
    <property type="match status" value="1"/>
</dbReference>
<dbReference type="GO" id="GO:0043597">
    <property type="term" value="C:cytoplasmic replication fork"/>
    <property type="evidence" value="ECO:0007669"/>
    <property type="project" value="TreeGrafter"/>
</dbReference>
<dbReference type="Gene3D" id="1.10.460.10">
    <property type="entry name" value="Topoisomerase I, domain 2"/>
    <property type="match status" value="1"/>
</dbReference>
<organism evidence="13 14">
    <name type="scientific">Alteromonas mediterranea</name>
    <dbReference type="NCBI Taxonomy" id="314275"/>
    <lineage>
        <taxon>Bacteria</taxon>
        <taxon>Pseudomonadati</taxon>
        <taxon>Pseudomonadota</taxon>
        <taxon>Gammaproteobacteria</taxon>
        <taxon>Alteromonadales</taxon>
        <taxon>Alteromonadaceae</taxon>
        <taxon>Alteromonas/Salinimonas group</taxon>
        <taxon>Alteromonas</taxon>
    </lineage>
</organism>
<dbReference type="GO" id="GO:0006265">
    <property type="term" value="P:DNA topological change"/>
    <property type="evidence" value="ECO:0007669"/>
    <property type="project" value="InterPro"/>
</dbReference>
<feature type="domain" description="Topo IA-type catalytic" evidence="12">
    <location>
        <begin position="171"/>
        <end position="640"/>
    </location>
</feature>
<evidence type="ECO:0000256" key="3">
    <source>
        <dbReference type="ARBA" id="ARBA00012891"/>
    </source>
</evidence>
<evidence type="ECO:0000256" key="11">
    <source>
        <dbReference type="SAM" id="MobiDB-lite"/>
    </source>
</evidence>
<dbReference type="PANTHER" id="PTHR11390:SF21">
    <property type="entry name" value="DNA TOPOISOMERASE 3-ALPHA"/>
    <property type="match status" value="1"/>
</dbReference>
<proteinExistence type="inferred from homology"/>
<evidence type="ECO:0000313" key="13">
    <source>
        <dbReference type="EMBL" id="APD91899.1"/>
    </source>
</evidence>
<keyword evidence="13" id="KW-0614">Plasmid</keyword>
<evidence type="ECO:0000256" key="5">
    <source>
        <dbReference type="ARBA" id="ARBA00023125"/>
    </source>
</evidence>
<dbReference type="InterPro" id="IPR023405">
    <property type="entry name" value="Topo_IA_core_domain"/>
</dbReference>
<dbReference type="Gene3D" id="3.40.50.140">
    <property type="match status" value="1"/>
</dbReference>
<dbReference type="Gene3D" id="1.10.290.10">
    <property type="entry name" value="Topoisomerase I, domain 4"/>
    <property type="match status" value="1"/>
</dbReference>
<reference evidence="13 14" key="1">
    <citation type="submission" date="2016-11" db="EMBL/GenBank/DDBJ databases">
        <title>Networking in microbes: conjugative elements and plasmids in the genus Alteromonas.</title>
        <authorList>
            <person name="Lopez-Perez M."/>
            <person name="Ramon-Marco N."/>
            <person name="Rodriguez-Valera F."/>
        </authorList>
    </citation>
    <scope>NUCLEOTIDE SEQUENCE [LARGE SCALE GENOMIC DNA]</scope>
    <source>
        <strain evidence="13 14">CP48</strain>
        <plasmid evidence="14">pamcp48-600</plasmid>
    </source>
</reference>
<feature type="region of interest" description="Disordered" evidence="11">
    <location>
        <begin position="708"/>
        <end position="734"/>
    </location>
</feature>